<name>A0A0A7RF74_9LACO</name>
<dbReference type="SUPFAM" id="SSF46785">
    <property type="entry name" value="Winged helix' DNA-binding domain"/>
    <property type="match status" value="1"/>
</dbReference>
<dbReference type="InterPro" id="IPR050950">
    <property type="entry name" value="HTH-type_LysR_regulators"/>
</dbReference>
<keyword evidence="4" id="KW-0804">Transcription</keyword>
<evidence type="ECO:0000256" key="4">
    <source>
        <dbReference type="ARBA" id="ARBA00023163"/>
    </source>
</evidence>
<keyword evidence="3" id="KW-0238">DNA-binding</keyword>
<dbReference type="Pfam" id="PF00126">
    <property type="entry name" value="HTH_1"/>
    <property type="match status" value="1"/>
</dbReference>
<organism evidence="6">
    <name type="scientific">Liquorilactobacillus capillatus</name>
    <dbReference type="NCBI Taxonomy" id="480931"/>
    <lineage>
        <taxon>Bacteria</taxon>
        <taxon>Bacillati</taxon>
        <taxon>Bacillota</taxon>
        <taxon>Bacilli</taxon>
        <taxon>Lactobacillales</taxon>
        <taxon>Lactobacillaceae</taxon>
        <taxon>Liquorilactobacillus</taxon>
    </lineage>
</organism>
<keyword evidence="2" id="KW-0805">Transcription regulation</keyword>
<dbReference type="Pfam" id="PF03466">
    <property type="entry name" value="LysR_substrate"/>
    <property type="match status" value="1"/>
</dbReference>
<dbReference type="AlphaFoldDB" id="A0A0A7RF74"/>
<dbReference type="PROSITE" id="PS50931">
    <property type="entry name" value="HTH_LYSR"/>
    <property type="match status" value="1"/>
</dbReference>
<accession>A0A0A7RF74</accession>
<feature type="domain" description="HTH lysR-type" evidence="5">
    <location>
        <begin position="1"/>
        <end position="56"/>
    </location>
</feature>
<protein>
    <submittedName>
        <fullName evidence="6">Transcriptional regulator</fullName>
    </submittedName>
</protein>
<dbReference type="Gene3D" id="3.40.190.290">
    <property type="match status" value="1"/>
</dbReference>
<dbReference type="GO" id="GO:0003700">
    <property type="term" value="F:DNA-binding transcription factor activity"/>
    <property type="evidence" value="ECO:0007669"/>
    <property type="project" value="InterPro"/>
</dbReference>
<proteinExistence type="inferred from homology"/>
<dbReference type="Gene3D" id="1.10.10.10">
    <property type="entry name" value="Winged helix-like DNA-binding domain superfamily/Winged helix DNA-binding domain"/>
    <property type="match status" value="1"/>
</dbReference>
<dbReference type="GO" id="GO:0003677">
    <property type="term" value="F:DNA binding"/>
    <property type="evidence" value="ECO:0007669"/>
    <property type="project" value="UniProtKB-KW"/>
</dbReference>
<reference evidence="6" key="1">
    <citation type="journal article" date="2014" name="Appl. Environ. Microbiol.">
        <title>Detection and genomic characterization of motility in Lactobacillus curvatus: confirmation of motility in a species outside the Lactobacillus salivarius clade.</title>
        <authorList>
            <person name="Cousin F.J."/>
            <person name="Lynch S.M."/>
            <person name="Harris H.M."/>
            <person name="McCann A."/>
            <person name="Lynch D.B."/>
            <person name="Neville B.A."/>
            <person name="Irisawa T."/>
            <person name="Okada S."/>
            <person name="Endo A."/>
            <person name="O'Toole P.W."/>
        </authorList>
    </citation>
    <scope>NUCLEOTIDE SEQUENCE</scope>
    <source>
        <strain evidence="6">DSM 19910</strain>
    </source>
</reference>
<evidence type="ECO:0000256" key="3">
    <source>
        <dbReference type="ARBA" id="ARBA00023125"/>
    </source>
</evidence>
<evidence type="ECO:0000259" key="5">
    <source>
        <dbReference type="PROSITE" id="PS50931"/>
    </source>
</evidence>
<evidence type="ECO:0000256" key="1">
    <source>
        <dbReference type="ARBA" id="ARBA00009437"/>
    </source>
</evidence>
<dbReference type="InterPro" id="IPR036388">
    <property type="entry name" value="WH-like_DNA-bd_sf"/>
</dbReference>
<dbReference type="PRINTS" id="PR00039">
    <property type="entry name" value="HTHLYSR"/>
</dbReference>
<evidence type="ECO:0000313" key="6">
    <source>
        <dbReference type="EMBL" id="AJA33850.1"/>
    </source>
</evidence>
<dbReference type="PANTHER" id="PTHR30419:SF24">
    <property type="entry name" value="HTH-TYPE TRANSCRIPTIONAL REGULATOR CZCR"/>
    <property type="match status" value="1"/>
</dbReference>
<dbReference type="SUPFAM" id="SSF53850">
    <property type="entry name" value="Periplasmic binding protein-like II"/>
    <property type="match status" value="1"/>
</dbReference>
<dbReference type="GO" id="GO:0005829">
    <property type="term" value="C:cytosol"/>
    <property type="evidence" value="ECO:0007669"/>
    <property type="project" value="TreeGrafter"/>
</dbReference>
<dbReference type="InterPro" id="IPR000847">
    <property type="entry name" value="LysR_HTH_N"/>
</dbReference>
<dbReference type="PANTHER" id="PTHR30419">
    <property type="entry name" value="HTH-TYPE TRANSCRIPTIONAL REGULATOR YBHD"/>
    <property type="match status" value="1"/>
</dbReference>
<dbReference type="InterPro" id="IPR005119">
    <property type="entry name" value="LysR_subst-bd"/>
</dbReference>
<dbReference type="EMBL" id="KM886862">
    <property type="protein sequence ID" value="AJA33850.1"/>
    <property type="molecule type" value="Genomic_DNA"/>
</dbReference>
<dbReference type="InterPro" id="IPR036390">
    <property type="entry name" value="WH_DNA-bd_sf"/>
</dbReference>
<evidence type="ECO:0000256" key="2">
    <source>
        <dbReference type="ARBA" id="ARBA00023015"/>
    </source>
</evidence>
<sequence length="291" mass="32937">MNRFLILQKIIELGSFTKAAEVLGYTQSSISQMLASLEDELSIKLLNRSRSGVSLTLEGQELYPLIQQAIRQYQAVQERATEIKGLKTGVIRIGTISSITVHWLPKLIKQFKIKYPNVEFVLYQGDYNSIAEWIRTNTVDFGFTTPPMATEFKTIPIKQGEMLAVLPKNYPLARKPGVPLKLEELKNDPLILLEEGNYSEPLNAFSTAGVKPNIKYRIHDDYAIMTMVEAGLGVSILAKLVLQRMPFNIVTRPLVPAIQREIAVAYQDRQRLPIASQYFIQELLTNKGQLR</sequence>
<comment type="similarity">
    <text evidence="1">Belongs to the LysR transcriptional regulatory family.</text>
</comment>
<dbReference type="CDD" id="cd05466">
    <property type="entry name" value="PBP2_LTTR_substrate"/>
    <property type="match status" value="1"/>
</dbReference>